<feature type="compositionally biased region" description="Basic and acidic residues" evidence="5">
    <location>
        <begin position="206"/>
        <end position="215"/>
    </location>
</feature>
<dbReference type="GO" id="GO:0031012">
    <property type="term" value="C:extracellular matrix"/>
    <property type="evidence" value="ECO:0007669"/>
    <property type="project" value="TreeGrafter"/>
</dbReference>
<proteinExistence type="inferred from homology"/>
<dbReference type="InterPro" id="IPR026645">
    <property type="entry name" value="Dermatopontin"/>
</dbReference>
<gene>
    <name evidence="7" type="ORF">DUI87_11015</name>
</gene>
<evidence type="ECO:0008006" key="9">
    <source>
        <dbReference type="Google" id="ProtNLM"/>
    </source>
</evidence>
<comment type="subcellular location">
    <subcellularLocation>
        <location evidence="1">Secreted</location>
    </subcellularLocation>
</comment>
<dbReference type="GO" id="GO:0005615">
    <property type="term" value="C:extracellular space"/>
    <property type="evidence" value="ECO:0007669"/>
    <property type="project" value="TreeGrafter"/>
</dbReference>
<feature type="signal peptide" evidence="6">
    <location>
        <begin position="1"/>
        <end position="18"/>
    </location>
</feature>
<keyword evidence="8" id="KW-1185">Reference proteome</keyword>
<evidence type="ECO:0000256" key="5">
    <source>
        <dbReference type="SAM" id="MobiDB-lite"/>
    </source>
</evidence>
<dbReference type="OrthoDB" id="8545119at2759"/>
<evidence type="ECO:0000256" key="3">
    <source>
        <dbReference type="ARBA" id="ARBA00022525"/>
    </source>
</evidence>
<dbReference type="GO" id="GO:0030199">
    <property type="term" value="P:collagen fibril organization"/>
    <property type="evidence" value="ECO:0007669"/>
    <property type="project" value="TreeGrafter"/>
</dbReference>
<dbReference type="AlphaFoldDB" id="A0A3M0KFB3"/>
<keyword evidence="3" id="KW-0964">Secreted</keyword>
<dbReference type="EMBL" id="QRBI01000107">
    <property type="protein sequence ID" value="RMC11888.1"/>
    <property type="molecule type" value="Genomic_DNA"/>
</dbReference>
<evidence type="ECO:0000256" key="4">
    <source>
        <dbReference type="ARBA" id="ARBA00023157"/>
    </source>
</evidence>
<evidence type="ECO:0000256" key="2">
    <source>
        <dbReference type="ARBA" id="ARBA00008712"/>
    </source>
</evidence>
<dbReference type="Pfam" id="PF14704">
    <property type="entry name" value="DERM"/>
    <property type="match status" value="1"/>
</dbReference>
<reference evidence="7 8" key="1">
    <citation type="submission" date="2018-07" db="EMBL/GenBank/DDBJ databases">
        <title>A high quality draft genome assembly of the barn swallow (H. rustica rustica).</title>
        <authorList>
            <person name="Formenti G."/>
            <person name="Chiara M."/>
            <person name="Poveda L."/>
            <person name="Francoijs K.-J."/>
            <person name="Bonisoli-Alquati A."/>
            <person name="Canova L."/>
            <person name="Gianfranceschi L."/>
            <person name="Horner D.S."/>
            <person name="Saino N."/>
        </authorList>
    </citation>
    <scope>NUCLEOTIDE SEQUENCE [LARGE SCALE GENOMIC DNA]</scope>
    <source>
        <strain evidence="7">Chelidonia</strain>
        <tissue evidence="7">Blood</tissue>
    </source>
</reference>
<evidence type="ECO:0000256" key="6">
    <source>
        <dbReference type="SAM" id="SignalP"/>
    </source>
</evidence>
<feature type="compositionally biased region" description="Polar residues" evidence="5">
    <location>
        <begin position="216"/>
        <end position="225"/>
    </location>
</feature>
<evidence type="ECO:0000313" key="7">
    <source>
        <dbReference type="EMBL" id="RMC11888.1"/>
    </source>
</evidence>
<dbReference type="PANTHER" id="PTHR15040:SF2">
    <property type="entry name" value="DERMATOPONTIN"/>
    <property type="match status" value="1"/>
</dbReference>
<feature type="region of interest" description="Disordered" evidence="5">
    <location>
        <begin position="288"/>
        <end position="328"/>
    </location>
</feature>
<protein>
    <recommendedName>
        <fullName evidence="9">Dermatopontin</fullName>
    </recommendedName>
</protein>
<organism evidence="7 8">
    <name type="scientific">Hirundo rustica rustica</name>
    <dbReference type="NCBI Taxonomy" id="333673"/>
    <lineage>
        <taxon>Eukaryota</taxon>
        <taxon>Metazoa</taxon>
        <taxon>Chordata</taxon>
        <taxon>Craniata</taxon>
        <taxon>Vertebrata</taxon>
        <taxon>Euteleostomi</taxon>
        <taxon>Archelosauria</taxon>
        <taxon>Archosauria</taxon>
        <taxon>Dinosauria</taxon>
        <taxon>Saurischia</taxon>
        <taxon>Theropoda</taxon>
        <taxon>Coelurosauria</taxon>
        <taxon>Aves</taxon>
        <taxon>Neognathae</taxon>
        <taxon>Neoaves</taxon>
        <taxon>Telluraves</taxon>
        <taxon>Australaves</taxon>
        <taxon>Passeriformes</taxon>
        <taxon>Sylvioidea</taxon>
        <taxon>Hirundinidae</taxon>
        <taxon>Hirundo</taxon>
    </lineage>
</organism>
<accession>A0A3M0KFB3</accession>
<dbReference type="STRING" id="333673.A0A3M0KFB3"/>
<sequence length="328" mass="37191">MDIFLLCVFLPLVTVAWGQYGDYYYGPYNYGDNDEWVNVYRQGFNFQCPHGQVIVAVRSVFSKKEGSDRLWNYACMPASQSLGEPTECWWEEINRAGTEWYQTCSNNGLVAGFQSQYFPSVLDREWQFYCCRYSRRCPYSCWLTTEYPGHYGEDMDMMMYTYDYYIRGATTTFSAVHSCGRVGKIMQTVHSPAAGIQTPLDVDQDKVWNHKDKPGKQSNQGTVGSPSPLCGAPHNGMMECVMSLVGPNGPLSEDVPLEDGGVVKEVRNTAPPGFNGWAIIRRHLPPSTLKLQEKEKTGSISEKNEGNDKNQSKNNKRDMKPPEEYAIM</sequence>
<feature type="region of interest" description="Disordered" evidence="5">
    <location>
        <begin position="206"/>
        <end position="229"/>
    </location>
</feature>
<keyword evidence="4" id="KW-1015">Disulfide bond</keyword>
<feature type="chain" id="PRO_5017960433" description="Dermatopontin" evidence="6">
    <location>
        <begin position="19"/>
        <end position="328"/>
    </location>
</feature>
<evidence type="ECO:0000256" key="1">
    <source>
        <dbReference type="ARBA" id="ARBA00004613"/>
    </source>
</evidence>
<name>A0A3M0KFB3_HIRRU</name>
<comment type="similarity">
    <text evidence="2">Belongs to the dermatopontin family.</text>
</comment>
<dbReference type="PANTHER" id="PTHR15040">
    <property type="entry name" value="DERMATOPONTIN-RELATED"/>
    <property type="match status" value="1"/>
</dbReference>
<evidence type="ECO:0000313" key="8">
    <source>
        <dbReference type="Proteomes" id="UP000269221"/>
    </source>
</evidence>
<keyword evidence="6" id="KW-0732">Signal</keyword>
<dbReference type="Proteomes" id="UP000269221">
    <property type="component" value="Unassembled WGS sequence"/>
</dbReference>
<comment type="caution">
    <text evidence="7">The sequence shown here is derived from an EMBL/GenBank/DDBJ whole genome shotgun (WGS) entry which is preliminary data.</text>
</comment>
<feature type="compositionally biased region" description="Basic and acidic residues" evidence="5">
    <location>
        <begin position="291"/>
        <end position="328"/>
    </location>
</feature>